<comment type="caution">
    <text evidence="1">The sequence shown here is derived from an EMBL/GenBank/DDBJ whole genome shotgun (WGS) entry which is preliminary data.</text>
</comment>
<evidence type="ECO:0000313" key="2">
    <source>
        <dbReference type="Proteomes" id="UP000606786"/>
    </source>
</evidence>
<keyword evidence="2" id="KW-1185">Reference proteome</keyword>
<sequence>MLLRGITLKKKYRKVEDRLCRTSFPIVANNNSDREQATVGALQHLQTTSAAAASVMGSVWKRLQRVNKRAAKFQFTSSYHELRLETTAKCCFLNQKYGKKGKGSCSFVHIFRTSTCPLRHREWFKKCLKIHRNHGKATVIP</sequence>
<dbReference type="Proteomes" id="UP000606786">
    <property type="component" value="Unassembled WGS sequence"/>
</dbReference>
<accession>A0A811VC70</accession>
<proteinExistence type="predicted"/>
<dbReference type="EMBL" id="CAJHJT010000056">
    <property type="protein sequence ID" value="CAD7012976.1"/>
    <property type="molecule type" value="Genomic_DNA"/>
</dbReference>
<gene>
    <name evidence="1" type="ORF">CCAP1982_LOCUS21067</name>
</gene>
<dbReference type="AlphaFoldDB" id="A0A811VC70"/>
<reference evidence="1" key="1">
    <citation type="submission" date="2020-11" db="EMBL/GenBank/DDBJ databases">
        <authorList>
            <person name="Whitehead M."/>
        </authorList>
    </citation>
    <scope>NUCLEOTIDE SEQUENCE</scope>
    <source>
        <strain evidence="1">EGII</strain>
    </source>
</reference>
<organism evidence="1 2">
    <name type="scientific">Ceratitis capitata</name>
    <name type="common">Mediterranean fruit fly</name>
    <name type="synonym">Tephritis capitata</name>
    <dbReference type="NCBI Taxonomy" id="7213"/>
    <lineage>
        <taxon>Eukaryota</taxon>
        <taxon>Metazoa</taxon>
        <taxon>Ecdysozoa</taxon>
        <taxon>Arthropoda</taxon>
        <taxon>Hexapoda</taxon>
        <taxon>Insecta</taxon>
        <taxon>Pterygota</taxon>
        <taxon>Neoptera</taxon>
        <taxon>Endopterygota</taxon>
        <taxon>Diptera</taxon>
        <taxon>Brachycera</taxon>
        <taxon>Muscomorpha</taxon>
        <taxon>Tephritoidea</taxon>
        <taxon>Tephritidae</taxon>
        <taxon>Ceratitis</taxon>
        <taxon>Ceratitis</taxon>
    </lineage>
</organism>
<protein>
    <submittedName>
        <fullName evidence="1">(Mediterranean fruit fly) hypothetical protein</fullName>
    </submittedName>
</protein>
<evidence type="ECO:0000313" key="1">
    <source>
        <dbReference type="EMBL" id="CAD7012976.1"/>
    </source>
</evidence>
<name>A0A811VC70_CERCA</name>